<evidence type="ECO:0000256" key="1">
    <source>
        <dbReference type="SAM" id="Coils"/>
    </source>
</evidence>
<dbReference type="AlphaFoldDB" id="A0A1D2MF67"/>
<keyword evidence="1" id="KW-0175">Coiled coil</keyword>
<evidence type="ECO:0000313" key="3">
    <source>
        <dbReference type="EMBL" id="ODM91531.1"/>
    </source>
</evidence>
<gene>
    <name evidence="3" type="ORF">Ocin01_15152</name>
</gene>
<dbReference type="EMBL" id="LJIJ01001519">
    <property type="protein sequence ID" value="ODM91531.1"/>
    <property type="molecule type" value="Genomic_DNA"/>
</dbReference>
<dbReference type="Proteomes" id="UP000094527">
    <property type="component" value="Unassembled WGS sequence"/>
</dbReference>
<sequence length="143" mass="16078">MLADKAEKARLSTQLQTKEEEISTLKVQFDDKEKVLLKRIEDLQIRLQVALIQVDNANCTQQANLALENEVERLKKTEKAQASQIQLSEKLITMFRKQIQSLKLSRDSATQSSLAGGEPQGHKRPAPDPQGDPDEMVKSPREG</sequence>
<proteinExistence type="predicted"/>
<feature type="region of interest" description="Disordered" evidence="2">
    <location>
        <begin position="104"/>
        <end position="143"/>
    </location>
</feature>
<name>A0A1D2MF67_ORCCI</name>
<keyword evidence="4" id="KW-1185">Reference proteome</keyword>
<protein>
    <submittedName>
        <fullName evidence="3">Uncharacterized protein</fullName>
    </submittedName>
</protein>
<organism evidence="3 4">
    <name type="scientific">Orchesella cincta</name>
    <name type="common">Springtail</name>
    <name type="synonym">Podura cincta</name>
    <dbReference type="NCBI Taxonomy" id="48709"/>
    <lineage>
        <taxon>Eukaryota</taxon>
        <taxon>Metazoa</taxon>
        <taxon>Ecdysozoa</taxon>
        <taxon>Arthropoda</taxon>
        <taxon>Hexapoda</taxon>
        <taxon>Collembola</taxon>
        <taxon>Entomobryomorpha</taxon>
        <taxon>Entomobryoidea</taxon>
        <taxon>Orchesellidae</taxon>
        <taxon>Orchesellinae</taxon>
        <taxon>Orchesella</taxon>
    </lineage>
</organism>
<feature type="compositionally biased region" description="Polar residues" evidence="2">
    <location>
        <begin position="104"/>
        <end position="114"/>
    </location>
</feature>
<reference evidence="3 4" key="1">
    <citation type="journal article" date="2016" name="Genome Biol. Evol.">
        <title>Gene Family Evolution Reflects Adaptation to Soil Environmental Stressors in the Genome of the Collembolan Orchesella cincta.</title>
        <authorList>
            <person name="Faddeeva-Vakhrusheva A."/>
            <person name="Derks M.F."/>
            <person name="Anvar S.Y."/>
            <person name="Agamennone V."/>
            <person name="Suring W."/>
            <person name="Smit S."/>
            <person name="van Straalen N.M."/>
            <person name="Roelofs D."/>
        </authorList>
    </citation>
    <scope>NUCLEOTIDE SEQUENCE [LARGE SCALE GENOMIC DNA]</scope>
    <source>
        <tissue evidence="3">Mixed pool</tissue>
    </source>
</reference>
<accession>A0A1D2MF67</accession>
<evidence type="ECO:0000256" key="2">
    <source>
        <dbReference type="SAM" id="MobiDB-lite"/>
    </source>
</evidence>
<feature type="coiled-coil region" evidence="1">
    <location>
        <begin position="8"/>
        <end position="84"/>
    </location>
</feature>
<evidence type="ECO:0000313" key="4">
    <source>
        <dbReference type="Proteomes" id="UP000094527"/>
    </source>
</evidence>
<comment type="caution">
    <text evidence="3">The sequence shown here is derived from an EMBL/GenBank/DDBJ whole genome shotgun (WGS) entry which is preliminary data.</text>
</comment>